<dbReference type="STRING" id="1454003.AW10_01946"/>
<comment type="caution">
    <text evidence="1">The sequence shown here is derived from an EMBL/GenBank/DDBJ whole genome shotgun (WGS) entry which is preliminary data.</text>
</comment>
<name>A0A011QMS1_9PROT</name>
<dbReference type="EMBL" id="JEMX01000039">
    <property type="protein sequence ID" value="EXI80169.1"/>
    <property type="molecule type" value="Genomic_DNA"/>
</dbReference>
<evidence type="ECO:0000313" key="1">
    <source>
        <dbReference type="EMBL" id="EXI80169.1"/>
    </source>
</evidence>
<gene>
    <name evidence="1" type="ORF">AW10_01946</name>
</gene>
<dbReference type="AlphaFoldDB" id="A0A011QMS1"/>
<dbReference type="Proteomes" id="UP000021816">
    <property type="component" value="Unassembled WGS sequence"/>
</dbReference>
<accession>A0A011QMS1</accession>
<proteinExistence type="predicted"/>
<sequence>MTDTLAKRWASVPTLRQLAAVVLEFGGGEDDGRVTDGFRFPAQVVEAASAPTLANNPRRFEKSPIQALHLRNQAPDFATAV</sequence>
<evidence type="ECO:0000313" key="2">
    <source>
        <dbReference type="Proteomes" id="UP000021816"/>
    </source>
</evidence>
<organism evidence="1 2">
    <name type="scientific">Candidatus Accumulibacter appositus</name>
    <dbReference type="NCBI Taxonomy" id="1454003"/>
    <lineage>
        <taxon>Bacteria</taxon>
        <taxon>Pseudomonadati</taxon>
        <taxon>Pseudomonadota</taxon>
        <taxon>Betaproteobacteria</taxon>
        <taxon>Candidatus Accumulibacter</taxon>
    </lineage>
</organism>
<reference evidence="1 2" key="1">
    <citation type="submission" date="2014-02" db="EMBL/GenBank/DDBJ databases">
        <title>Expanding our view of genomic diversity in Candidatus Accumulibacter clades.</title>
        <authorList>
            <person name="Skennerton C.T."/>
            <person name="Barr J.J."/>
            <person name="Slater F.R."/>
            <person name="Bond P.L."/>
            <person name="Tyson G.W."/>
        </authorList>
    </citation>
    <scope>NUCLEOTIDE SEQUENCE [LARGE SCALE GENOMIC DNA]</scope>
    <source>
        <strain evidence="2">BA-92</strain>
    </source>
</reference>
<protein>
    <submittedName>
        <fullName evidence="1">Uncharacterized protein</fullName>
    </submittedName>
</protein>